<evidence type="ECO:0000313" key="2">
    <source>
        <dbReference type="Proteomes" id="UP000290289"/>
    </source>
</evidence>
<organism evidence="1 2">
    <name type="scientific">Malus domestica</name>
    <name type="common">Apple</name>
    <name type="synonym">Pyrus malus</name>
    <dbReference type="NCBI Taxonomy" id="3750"/>
    <lineage>
        <taxon>Eukaryota</taxon>
        <taxon>Viridiplantae</taxon>
        <taxon>Streptophyta</taxon>
        <taxon>Embryophyta</taxon>
        <taxon>Tracheophyta</taxon>
        <taxon>Spermatophyta</taxon>
        <taxon>Magnoliopsida</taxon>
        <taxon>eudicotyledons</taxon>
        <taxon>Gunneridae</taxon>
        <taxon>Pentapetalae</taxon>
        <taxon>rosids</taxon>
        <taxon>fabids</taxon>
        <taxon>Rosales</taxon>
        <taxon>Rosaceae</taxon>
        <taxon>Amygdaloideae</taxon>
        <taxon>Maleae</taxon>
        <taxon>Malus</taxon>
    </lineage>
</organism>
<accession>A0A498HEX8</accession>
<reference evidence="1 2" key="1">
    <citation type="submission" date="2018-10" db="EMBL/GenBank/DDBJ databases">
        <title>A high-quality apple genome assembly.</title>
        <authorList>
            <person name="Hu J."/>
        </authorList>
    </citation>
    <scope>NUCLEOTIDE SEQUENCE [LARGE SCALE GENOMIC DNA]</scope>
    <source>
        <strain evidence="2">cv. HFTH1</strain>
        <tissue evidence="1">Young leaf</tissue>
    </source>
</reference>
<dbReference type="AlphaFoldDB" id="A0A498HEX8"/>
<comment type="caution">
    <text evidence="1">The sequence shown here is derived from an EMBL/GenBank/DDBJ whole genome shotgun (WGS) entry which is preliminary data.</text>
</comment>
<dbReference type="Gene3D" id="3.30.830.10">
    <property type="entry name" value="Metalloenzyme, LuxS/M16 peptidase-like"/>
    <property type="match status" value="1"/>
</dbReference>
<protein>
    <submittedName>
        <fullName evidence="1">Uncharacterized protein</fullName>
    </submittedName>
</protein>
<name>A0A498HEX8_MALDO</name>
<sequence>MIERHNMENMSFSSNLEVLDIAVLVCRSWLKDLVASFTKENGTLGHIHAIKQFLCLSLLHSCALTVIAISQLHCFIFTSLLLKLNKELCNRVNVHLDAVSFPNCVENDQIFQQPGWCHKLNDPCDNTSYRRVVFNQRNNTKWLMQKPCILSLKDNAWKIAILFYDVVLDTIVLQFLLELLSVRKASVEMNQHLLDDAYLSDALPLNLRKSLIAQTFYFKEVISMVANSLTSSLNLEIEVKLLFQEDGTTLASILLFLFHGMDFKERGKSGTK</sequence>
<dbReference type="Proteomes" id="UP000290289">
    <property type="component" value="Chromosome 17"/>
</dbReference>
<dbReference type="EMBL" id="RDQH01000343">
    <property type="protein sequence ID" value="RXH67593.1"/>
    <property type="molecule type" value="Genomic_DNA"/>
</dbReference>
<evidence type="ECO:0000313" key="1">
    <source>
        <dbReference type="EMBL" id="RXH67593.1"/>
    </source>
</evidence>
<gene>
    <name evidence="1" type="ORF">DVH24_027740</name>
</gene>
<keyword evidence="2" id="KW-1185">Reference proteome</keyword>
<proteinExistence type="predicted"/>